<evidence type="ECO:0000256" key="1">
    <source>
        <dbReference type="ARBA" id="ARBA00023186"/>
    </source>
</evidence>
<reference evidence="4 5" key="1">
    <citation type="journal article" date="2018" name="Gigascience">
        <title>Genomes of trombidid mites reveal novel predicted allergens and laterally-transferred genes associated with secondary metabolism.</title>
        <authorList>
            <person name="Dong X."/>
            <person name="Chaisiri K."/>
            <person name="Xia D."/>
            <person name="Armstrong S.D."/>
            <person name="Fang Y."/>
            <person name="Donnelly M.J."/>
            <person name="Kadowaki T."/>
            <person name="McGarry J.W."/>
            <person name="Darby A.C."/>
            <person name="Makepeace B.L."/>
        </authorList>
    </citation>
    <scope>NUCLEOTIDE SEQUENCE [LARGE SCALE GENOMIC DNA]</scope>
    <source>
        <strain evidence="4">UoL-UT</strain>
    </source>
</reference>
<gene>
    <name evidence="4" type="ORF">B4U80_03377</name>
</gene>
<accession>A0A443SQ20</accession>
<evidence type="ECO:0000313" key="4">
    <source>
        <dbReference type="EMBL" id="RWS29614.1"/>
    </source>
</evidence>
<dbReference type="PANTHER" id="PTHR12329:SF5">
    <property type="entry name" value="STARVIN, ISOFORM E"/>
    <property type="match status" value="1"/>
</dbReference>
<dbReference type="Proteomes" id="UP000288716">
    <property type="component" value="Unassembled WGS sequence"/>
</dbReference>
<dbReference type="InterPro" id="IPR039773">
    <property type="entry name" value="BAG_chaperone_regulator"/>
</dbReference>
<sequence length="288" mass="31650">MQHDSSNSSMDDSNGKQHEARIEPQIHHIPIRVEPRDDTVNELSRSSSNLSQKSAASAGSMESVQSRNSTASNTYSPSSNGTTTGSPNTSKEHRIPITVENEVKPTTKKSGSHLPSVAVKPKTIPPVPGMSQSTRRRNMTPTPHVSRDTVSQRETEDGDSHAPSEPPKHQQEHSKPDPLDLIAGIMDEIALLEKQINEFSGEYQDKTYRYLDEMLTRCMLKLDNIEGNGREDVRQARKSAINFVNKCINFLEIATESAAAATAATTEAEATTTEAAVQEEKNVEETKE</sequence>
<dbReference type="GO" id="GO:0005829">
    <property type="term" value="C:cytosol"/>
    <property type="evidence" value="ECO:0007669"/>
    <property type="project" value="TreeGrafter"/>
</dbReference>
<dbReference type="PANTHER" id="PTHR12329">
    <property type="entry name" value="BCL2-ASSOCIATED ATHANOGENE"/>
    <property type="match status" value="1"/>
</dbReference>
<dbReference type="Pfam" id="PF02179">
    <property type="entry name" value="BAG"/>
    <property type="match status" value="1"/>
</dbReference>
<feature type="compositionally biased region" description="Basic and acidic residues" evidence="2">
    <location>
        <begin position="13"/>
        <end position="39"/>
    </location>
</feature>
<feature type="region of interest" description="Disordered" evidence="2">
    <location>
        <begin position="265"/>
        <end position="288"/>
    </location>
</feature>
<dbReference type="SUPFAM" id="SSF63491">
    <property type="entry name" value="BAG domain"/>
    <property type="match status" value="1"/>
</dbReference>
<keyword evidence="5" id="KW-1185">Reference proteome</keyword>
<feature type="compositionally biased region" description="Low complexity" evidence="2">
    <location>
        <begin position="44"/>
        <end position="58"/>
    </location>
</feature>
<feature type="compositionally biased region" description="Low complexity" evidence="2">
    <location>
        <begin position="1"/>
        <end position="12"/>
    </location>
</feature>
<dbReference type="InterPro" id="IPR036533">
    <property type="entry name" value="BAG_dom_sf"/>
</dbReference>
<feature type="region of interest" description="Disordered" evidence="2">
    <location>
        <begin position="1"/>
        <end position="178"/>
    </location>
</feature>
<dbReference type="InterPro" id="IPR003103">
    <property type="entry name" value="BAG_domain"/>
</dbReference>
<dbReference type="AlphaFoldDB" id="A0A443SQ20"/>
<dbReference type="GO" id="GO:0005634">
    <property type="term" value="C:nucleus"/>
    <property type="evidence" value="ECO:0007669"/>
    <property type="project" value="TreeGrafter"/>
</dbReference>
<feature type="compositionally biased region" description="Low complexity" evidence="2">
    <location>
        <begin position="265"/>
        <end position="276"/>
    </location>
</feature>
<organism evidence="4 5">
    <name type="scientific">Leptotrombidium deliense</name>
    <dbReference type="NCBI Taxonomy" id="299467"/>
    <lineage>
        <taxon>Eukaryota</taxon>
        <taxon>Metazoa</taxon>
        <taxon>Ecdysozoa</taxon>
        <taxon>Arthropoda</taxon>
        <taxon>Chelicerata</taxon>
        <taxon>Arachnida</taxon>
        <taxon>Acari</taxon>
        <taxon>Acariformes</taxon>
        <taxon>Trombidiformes</taxon>
        <taxon>Prostigmata</taxon>
        <taxon>Anystina</taxon>
        <taxon>Parasitengona</taxon>
        <taxon>Trombiculoidea</taxon>
        <taxon>Trombiculidae</taxon>
        <taxon>Leptotrombidium</taxon>
    </lineage>
</organism>
<dbReference type="VEuPathDB" id="VectorBase:LDEU002426"/>
<feature type="compositionally biased region" description="Basic and acidic residues" evidence="2">
    <location>
        <begin position="278"/>
        <end position="288"/>
    </location>
</feature>
<protein>
    <submittedName>
        <fullName evidence="4">BAG domain-containing protein Samui-like protein</fullName>
    </submittedName>
</protein>
<dbReference type="OrthoDB" id="333905at2759"/>
<keyword evidence="1" id="KW-0143">Chaperone</keyword>
<feature type="compositionally biased region" description="Basic and acidic residues" evidence="2">
    <location>
        <begin position="90"/>
        <end position="105"/>
    </location>
</feature>
<feature type="domain" description="BAG" evidence="3">
    <location>
        <begin position="178"/>
        <end position="255"/>
    </location>
</feature>
<evidence type="ECO:0000313" key="5">
    <source>
        <dbReference type="Proteomes" id="UP000288716"/>
    </source>
</evidence>
<dbReference type="STRING" id="299467.A0A443SQ20"/>
<dbReference type="EMBL" id="NCKV01000834">
    <property type="protein sequence ID" value="RWS29614.1"/>
    <property type="molecule type" value="Genomic_DNA"/>
</dbReference>
<dbReference type="PROSITE" id="PS51035">
    <property type="entry name" value="BAG"/>
    <property type="match status" value="1"/>
</dbReference>
<evidence type="ECO:0000256" key="2">
    <source>
        <dbReference type="SAM" id="MobiDB-lite"/>
    </source>
</evidence>
<dbReference type="Gene3D" id="1.20.58.120">
    <property type="entry name" value="BAG domain"/>
    <property type="match status" value="1"/>
</dbReference>
<dbReference type="GO" id="GO:0000774">
    <property type="term" value="F:adenyl-nucleotide exchange factor activity"/>
    <property type="evidence" value="ECO:0007669"/>
    <property type="project" value="TreeGrafter"/>
</dbReference>
<feature type="compositionally biased region" description="Low complexity" evidence="2">
    <location>
        <begin position="72"/>
        <end position="89"/>
    </location>
</feature>
<evidence type="ECO:0000259" key="3">
    <source>
        <dbReference type="PROSITE" id="PS51035"/>
    </source>
</evidence>
<proteinExistence type="predicted"/>
<name>A0A443SQ20_9ACAR</name>
<feature type="compositionally biased region" description="Polar residues" evidence="2">
    <location>
        <begin position="60"/>
        <end position="71"/>
    </location>
</feature>
<dbReference type="GO" id="GO:0050821">
    <property type="term" value="P:protein stabilization"/>
    <property type="evidence" value="ECO:0007669"/>
    <property type="project" value="TreeGrafter"/>
</dbReference>
<dbReference type="GO" id="GO:0051087">
    <property type="term" value="F:protein-folding chaperone binding"/>
    <property type="evidence" value="ECO:0007669"/>
    <property type="project" value="InterPro"/>
</dbReference>
<comment type="caution">
    <text evidence="4">The sequence shown here is derived from an EMBL/GenBank/DDBJ whole genome shotgun (WGS) entry which is preliminary data.</text>
</comment>
<dbReference type="SMART" id="SM00264">
    <property type="entry name" value="BAG"/>
    <property type="match status" value="1"/>
</dbReference>
<feature type="compositionally biased region" description="Basic and acidic residues" evidence="2">
    <location>
        <begin position="145"/>
        <end position="178"/>
    </location>
</feature>
<dbReference type="GO" id="GO:0016020">
    <property type="term" value="C:membrane"/>
    <property type="evidence" value="ECO:0007669"/>
    <property type="project" value="TreeGrafter"/>
</dbReference>